<sequence>MDDHWKLVHQKVCRVEFKDDGIPSAVTVHRQLDNRFHCPRCDFSYDIPDLLRVHTKSTCLGTAQPSVVASISDKQPTQTSIRPDGEADIHRQTTVIRDVAYSDEIEELEVDYKLECDEEVEGIETGMSSDGNGIALRSRDIEMTESSAILQDFSHDVEGHGALNACQENPSNSREL</sequence>
<evidence type="ECO:0000313" key="2">
    <source>
        <dbReference type="Proteomes" id="UP000016930"/>
    </source>
</evidence>
<protein>
    <submittedName>
        <fullName evidence="1">Uncharacterized protein</fullName>
    </submittedName>
</protein>
<accession>M2PAP5</accession>
<keyword evidence="2" id="KW-1185">Reference proteome</keyword>
<reference evidence="1 2" key="1">
    <citation type="journal article" date="2012" name="Proc. Natl. Acad. Sci. U.S.A.">
        <title>Comparative genomics of Ceriporiopsis subvermispora and Phanerochaete chrysosporium provide insight into selective ligninolysis.</title>
        <authorList>
            <person name="Fernandez-Fueyo E."/>
            <person name="Ruiz-Duenas F.J."/>
            <person name="Ferreira P."/>
            <person name="Floudas D."/>
            <person name="Hibbett D.S."/>
            <person name="Canessa P."/>
            <person name="Larrondo L.F."/>
            <person name="James T.Y."/>
            <person name="Seelenfreund D."/>
            <person name="Lobos S."/>
            <person name="Polanco R."/>
            <person name="Tello M."/>
            <person name="Honda Y."/>
            <person name="Watanabe T."/>
            <person name="Watanabe T."/>
            <person name="Ryu J.S."/>
            <person name="Kubicek C.P."/>
            <person name="Schmoll M."/>
            <person name="Gaskell J."/>
            <person name="Hammel K.E."/>
            <person name="St John F.J."/>
            <person name="Vanden Wymelenberg A."/>
            <person name="Sabat G."/>
            <person name="Splinter BonDurant S."/>
            <person name="Syed K."/>
            <person name="Yadav J.S."/>
            <person name="Doddapaneni H."/>
            <person name="Subramanian V."/>
            <person name="Lavin J.L."/>
            <person name="Oguiza J.A."/>
            <person name="Perez G."/>
            <person name="Pisabarro A.G."/>
            <person name="Ramirez L."/>
            <person name="Santoyo F."/>
            <person name="Master E."/>
            <person name="Coutinho P.M."/>
            <person name="Henrissat B."/>
            <person name="Lombard V."/>
            <person name="Magnuson J.K."/>
            <person name="Kuees U."/>
            <person name="Hori C."/>
            <person name="Igarashi K."/>
            <person name="Samejima M."/>
            <person name="Held B.W."/>
            <person name="Barry K.W."/>
            <person name="LaButti K.M."/>
            <person name="Lapidus A."/>
            <person name="Lindquist E.A."/>
            <person name="Lucas S.M."/>
            <person name="Riley R."/>
            <person name="Salamov A.A."/>
            <person name="Hoffmeister D."/>
            <person name="Schwenk D."/>
            <person name="Hadar Y."/>
            <person name="Yarden O."/>
            <person name="de Vries R.P."/>
            <person name="Wiebenga A."/>
            <person name="Stenlid J."/>
            <person name="Eastwood D."/>
            <person name="Grigoriev I.V."/>
            <person name="Berka R.M."/>
            <person name="Blanchette R.A."/>
            <person name="Kersten P."/>
            <person name="Martinez A.T."/>
            <person name="Vicuna R."/>
            <person name="Cullen D."/>
        </authorList>
    </citation>
    <scope>NUCLEOTIDE SEQUENCE [LARGE SCALE GENOMIC DNA]</scope>
    <source>
        <strain evidence="1 2">B</strain>
    </source>
</reference>
<dbReference type="AlphaFoldDB" id="M2PAP5"/>
<evidence type="ECO:0000313" key="1">
    <source>
        <dbReference type="EMBL" id="EMD32599.1"/>
    </source>
</evidence>
<proteinExistence type="predicted"/>
<name>M2PAP5_CERS8</name>
<dbReference type="Proteomes" id="UP000016930">
    <property type="component" value="Unassembled WGS sequence"/>
</dbReference>
<dbReference type="HOGENOM" id="CLU_1524957_0_0_1"/>
<gene>
    <name evidence="1" type="ORF">CERSUDRAFT_99328</name>
</gene>
<organism evidence="1 2">
    <name type="scientific">Ceriporiopsis subvermispora (strain B)</name>
    <name type="common">White-rot fungus</name>
    <name type="synonym">Gelatoporia subvermispora</name>
    <dbReference type="NCBI Taxonomy" id="914234"/>
    <lineage>
        <taxon>Eukaryota</taxon>
        <taxon>Fungi</taxon>
        <taxon>Dikarya</taxon>
        <taxon>Basidiomycota</taxon>
        <taxon>Agaricomycotina</taxon>
        <taxon>Agaricomycetes</taxon>
        <taxon>Polyporales</taxon>
        <taxon>Gelatoporiaceae</taxon>
        <taxon>Gelatoporia</taxon>
    </lineage>
</organism>
<dbReference type="EMBL" id="KB445810">
    <property type="protein sequence ID" value="EMD32599.1"/>
    <property type="molecule type" value="Genomic_DNA"/>
</dbReference>